<keyword evidence="2" id="KW-1185">Reference proteome</keyword>
<gene>
    <name evidence="1" type="ORF">GCM10011609_53600</name>
</gene>
<dbReference type="EMBL" id="BMNC01000008">
    <property type="protein sequence ID" value="GGN07381.1"/>
    <property type="molecule type" value="Genomic_DNA"/>
</dbReference>
<reference evidence="2" key="1">
    <citation type="journal article" date="2019" name="Int. J. Syst. Evol. Microbiol.">
        <title>The Global Catalogue of Microorganisms (GCM) 10K type strain sequencing project: providing services to taxonomists for standard genome sequencing and annotation.</title>
        <authorList>
            <consortium name="The Broad Institute Genomics Platform"/>
            <consortium name="The Broad Institute Genome Sequencing Center for Infectious Disease"/>
            <person name="Wu L."/>
            <person name="Ma J."/>
        </authorList>
    </citation>
    <scope>NUCLEOTIDE SEQUENCE [LARGE SCALE GENOMIC DNA]</scope>
    <source>
        <strain evidence="2">CGMCC 4.7319</strain>
    </source>
</reference>
<comment type="caution">
    <text evidence="1">The sequence shown here is derived from an EMBL/GenBank/DDBJ whole genome shotgun (WGS) entry which is preliminary data.</text>
</comment>
<sequence length="364" mass="39903">MGDADAVELIEDGPERSPAAVVARSVWCALLDLHGSRSDDSLYALLSWTPLSSSAEVLALLAERAVESADRADLGESVGKVFARHPTRCSVPRRHAVYSLNLVLLHVVLTPLCSSRDIGVGDWPRLTAFWKSQLSDVEWSALVDTLHVRWSGTSAVLGIGVPATVECGGAAGRISLREAARDARFTGDPVANEFLRAFEALPDDRYDVDYAQALVQLAASPVDPAERAAHYLRWAGRYPDLVLDRLRRDVTVSVETLRELAGTELAASSVFVVQLCDRIGRGGPDADLLDVVDGLRLPRVDDGCEIALLDAWLRLHEQGYRHPSHRRVDLAAVLRSVDFEMIERLRPDLVYRCGTVAHEIGLFD</sequence>
<proteinExistence type="predicted"/>
<evidence type="ECO:0000313" key="2">
    <source>
        <dbReference type="Proteomes" id="UP000597656"/>
    </source>
</evidence>
<organism evidence="1 2">
    <name type="scientific">Lentzea pudingi</name>
    <dbReference type="NCBI Taxonomy" id="1789439"/>
    <lineage>
        <taxon>Bacteria</taxon>
        <taxon>Bacillati</taxon>
        <taxon>Actinomycetota</taxon>
        <taxon>Actinomycetes</taxon>
        <taxon>Pseudonocardiales</taxon>
        <taxon>Pseudonocardiaceae</taxon>
        <taxon>Lentzea</taxon>
    </lineage>
</organism>
<evidence type="ECO:0000313" key="1">
    <source>
        <dbReference type="EMBL" id="GGN07381.1"/>
    </source>
</evidence>
<accession>A0ABQ2IEE4</accession>
<name>A0ABQ2IEE4_9PSEU</name>
<protein>
    <submittedName>
        <fullName evidence="1">Uncharacterized protein</fullName>
    </submittedName>
</protein>
<dbReference type="Proteomes" id="UP000597656">
    <property type="component" value="Unassembled WGS sequence"/>
</dbReference>